<protein>
    <submittedName>
        <fullName evidence="1">Uncharacterized protein</fullName>
    </submittedName>
</protein>
<dbReference type="Proteomes" id="UP000692954">
    <property type="component" value="Unassembled WGS sequence"/>
</dbReference>
<keyword evidence="2" id="KW-1185">Reference proteome</keyword>
<evidence type="ECO:0000313" key="1">
    <source>
        <dbReference type="EMBL" id="CAD8073571.1"/>
    </source>
</evidence>
<sequence>MRLQILPNEDNDNTYYNSIIQSIISKLKSHHLQIQICCLILKSFKIGFGQQKNYIFQQMKDHSEETQSIIYQWKRKRIYKRKVATQLISFSDDQELRNHKKLLAQKILSNIKNKLYWN</sequence>
<accession>A0A8S1M6Y0</accession>
<reference evidence="1" key="1">
    <citation type="submission" date="2021-01" db="EMBL/GenBank/DDBJ databases">
        <authorList>
            <consortium name="Genoscope - CEA"/>
            <person name="William W."/>
        </authorList>
    </citation>
    <scope>NUCLEOTIDE SEQUENCE</scope>
</reference>
<gene>
    <name evidence="1" type="ORF">PSON_ATCC_30995.1.T0310027</name>
</gene>
<evidence type="ECO:0000313" key="2">
    <source>
        <dbReference type="Proteomes" id="UP000692954"/>
    </source>
</evidence>
<dbReference type="AlphaFoldDB" id="A0A8S1M6Y0"/>
<dbReference type="EMBL" id="CAJJDN010000031">
    <property type="protein sequence ID" value="CAD8073571.1"/>
    <property type="molecule type" value="Genomic_DNA"/>
</dbReference>
<name>A0A8S1M6Y0_9CILI</name>
<organism evidence="1 2">
    <name type="scientific">Paramecium sonneborni</name>
    <dbReference type="NCBI Taxonomy" id="65129"/>
    <lineage>
        <taxon>Eukaryota</taxon>
        <taxon>Sar</taxon>
        <taxon>Alveolata</taxon>
        <taxon>Ciliophora</taxon>
        <taxon>Intramacronucleata</taxon>
        <taxon>Oligohymenophorea</taxon>
        <taxon>Peniculida</taxon>
        <taxon>Parameciidae</taxon>
        <taxon>Paramecium</taxon>
    </lineage>
</organism>
<dbReference type="OrthoDB" id="316630at2759"/>
<comment type="caution">
    <text evidence="1">The sequence shown here is derived from an EMBL/GenBank/DDBJ whole genome shotgun (WGS) entry which is preliminary data.</text>
</comment>
<proteinExistence type="predicted"/>